<dbReference type="InterPro" id="IPR006115">
    <property type="entry name" value="6PGDH_NADP-bd"/>
</dbReference>
<organism evidence="6 7">
    <name type="scientific">Exophiala oligosperma</name>
    <dbReference type="NCBI Taxonomy" id="215243"/>
    <lineage>
        <taxon>Eukaryota</taxon>
        <taxon>Fungi</taxon>
        <taxon>Dikarya</taxon>
        <taxon>Ascomycota</taxon>
        <taxon>Pezizomycotina</taxon>
        <taxon>Eurotiomycetes</taxon>
        <taxon>Chaetothyriomycetidae</taxon>
        <taxon>Chaetothyriales</taxon>
        <taxon>Herpotrichiellaceae</taxon>
        <taxon>Exophiala</taxon>
    </lineage>
</organism>
<feature type="domain" description="3-hydroxyisobutyrate dehydrogenase-like NAD-binding" evidence="5">
    <location>
        <begin position="184"/>
        <end position="295"/>
    </location>
</feature>
<evidence type="ECO:0000256" key="2">
    <source>
        <dbReference type="ARBA" id="ARBA00023027"/>
    </source>
</evidence>
<dbReference type="SUPFAM" id="SSF48179">
    <property type="entry name" value="6-phosphogluconate dehydrogenase C-terminal domain-like"/>
    <property type="match status" value="1"/>
</dbReference>
<name>A0A0D2DT78_9EURO</name>
<accession>A0A0D2DT78</accession>
<dbReference type="GO" id="GO:0006574">
    <property type="term" value="P:L-valine catabolic process"/>
    <property type="evidence" value="ECO:0007669"/>
    <property type="project" value="TreeGrafter"/>
</dbReference>
<dbReference type="PANTHER" id="PTHR22981">
    <property type="entry name" value="3-HYDROXYISOBUTYRATE DEHYDROGENASE-RELATED"/>
    <property type="match status" value="1"/>
</dbReference>
<dbReference type="PIRSF" id="PIRSF000103">
    <property type="entry name" value="HIBADH"/>
    <property type="match status" value="1"/>
</dbReference>
<dbReference type="HOGENOM" id="CLU_035117_6_1_1"/>
<dbReference type="RefSeq" id="XP_016259025.1">
    <property type="nucleotide sequence ID" value="XM_016410003.1"/>
</dbReference>
<protein>
    <recommendedName>
        <fullName evidence="8">3-hydroxyisobutyrate dehydrogenase</fullName>
    </recommendedName>
</protein>
<keyword evidence="2" id="KW-0520">NAD</keyword>
<keyword evidence="1" id="KW-0560">Oxidoreductase</keyword>
<dbReference type="AlphaFoldDB" id="A0A0D2DT78"/>
<sequence length="320" mass="34228">MEGDFGFIGLGNMGYHMAGNIRKKMAPTTTLHVFDVVAEACERFVKNFGQFGPIQIARTAREVAEKSQTVISMIPNGGNVKEVYLDPQDGVVAASKFADRLMLECSTIEVKVSQDIGHSIMDATQGLYVDTPVSGGVAGAEAGTLSFMVGFEGAHNSDPKRRRIQGILNSMGSPERITFCGKLGAGLVCKTVNNYIGLSNIVTTAQGMAFGIKHGVDKMTLYKCIKGSSGDSWVMDNAQPVPGIHAKSASTNGFRPTFAPRLCVKDVSLALKAAKETGIEASMGEAALKIFKTTNDDPRTTVSFPFLYSLTRLARLSLDV</sequence>
<dbReference type="PROSITE" id="PS00895">
    <property type="entry name" value="3_HYDROXYISOBUT_DH"/>
    <property type="match status" value="1"/>
</dbReference>
<dbReference type="GO" id="GO:0051287">
    <property type="term" value="F:NAD binding"/>
    <property type="evidence" value="ECO:0007669"/>
    <property type="project" value="InterPro"/>
</dbReference>
<dbReference type="Gene3D" id="3.40.50.720">
    <property type="entry name" value="NAD(P)-binding Rossmann-like Domain"/>
    <property type="match status" value="1"/>
</dbReference>
<dbReference type="InterPro" id="IPR002204">
    <property type="entry name" value="3-OH-isobutyrate_DH-rel_CS"/>
</dbReference>
<evidence type="ECO:0000313" key="7">
    <source>
        <dbReference type="Proteomes" id="UP000053342"/>
    </source>
</evidence>
<dbReference type="OrthoDB" id="21615at2759"/>
<proteinExistence type="predicted"/>
<dbReference type="Pfam" id="PF14833">
    <property type="entry name" value="NAD_binding_11"/>
    <property type="match status" value="1"/>
</dbReference>
<evidence type="ECO:0000259" key="4">
    <source>
        <dbReference type="Pfam" id="PF03446"/>
    </source>
</evidence>
<dbReference type="SUPFAM" id="SSF51735">
    <property type="entry name" value="NAD(P)-binding Rossmann-fold domains"/>
    <property type="match status" value="1"/>
</dbReference>
<dbReference type="InterPro" id="IPR008927">
    <property type="entry name" value="6-PGluconate_DH-like_C_sf"/>
</dbReference>
<dbReference type="Pfam" id="PF03446">
    <property type="entry name" value="NAD_binding_2"/>
    <property type="match status" value="1"/>
</dbReference>
<dbReference type="InterPro" id="IPR029154">
    <property type="entry name" value="HIBADH-like_NADP-bd"/>
</dbReference>
<dbReference type="Proteomes" id="UP000053342">
    <property type="component" value="Unassembled WGS sequence"/>
</dbReference>
<dbReference type="GeneID" id="27360722"/>
<dbReference type="VEuPathDB" id="FungiDB:PV06_08648"/>
<feature type="active site" evidence="3">
    <location>
        <position position="190"/>
    </location>
</feature>
<dbReference type="GO" id="GO:0050661">
    <property type="term" value="F:NADP binding"/>
    <property type="evidence" value="ECO:0007669"/>
    <property type="project" value="InterPro"/>
</dbReference>
<dbReference type="Gene3D" id="1.10.1040.10">
    <property type="entry name" value="N-(1-d-carboxylethyl)-l-norvaline Dehydrogenase, domain 2"/>
    <property type="match status" value="1"/>
</dbReference>
<keyword evidence="7" id="KW-1185">Reference proteome</keyword>
<evidence type="ECO:0000313" key="6">
    <source>
        <dbReference type="EMBL" id="KIW38809.1"/>
    </source>
</evidence>
<evidence type="ECO:0000259" key="5">
    <source>
        <dbReference type="Pfam" id="PF14833"/>
    </source>
</evidence>
<feature type="domain" description="6-phosphogluconate dehydrogenase NADP-binding" evidence="4">
    <location>
        <begin position="5"/>
        <end position="176"/>
    </location>
</feature>
<dbReference type="InterPro" id="IPR036291">
    <property type="entry name" value="NAD(P)-bd_dom_sf"/>
</dbReference>
<evidence type="ECO:0000256" key="3">
    <source>
        <dbReference type="PIRSR" id="PIRSR000103-1"/>
    </source>
</evidence>
<dbReference type="GO" id="GO:0008442">
    <property type="term" value="F:3-hydroxyisobutyrate dehydrogenase activity"/>
    <property type="evidence" value="ECO:0007669"/>
    <property type="project" value="TreeGrafter"/>
</dbReference>
<dbReference type="GO" id="GO:0005739">
    <property type="term" value="C:mitochondrion"/>
    <property type="evidence" value="ECO:0007669"/>
    <property type="project" value="TreeGrafter"/>
</dbReference>
<reference evidence="6 7" key="1">
    <citation type="submission" date="2015-01" db="EMBL/GenBank/DDBJ databases">
        <title>The Genome Sequence of Exophiala oligosperma CBS72588.</title>
        <authorList>
            <consortium name="The Broad Institute Genomics Platform"/>
            <person name="Cuomo C."/>
            <person name="de Hoog S."/>
            <person name="Gorbushina A."/>
            <person name="Stielow B."/>
            <person name="Teixiera M."/>
            <person name="Abouelleil A."/>
            <person name="Chapman S.B."/>
            <person name="Priest M."/>
            <person name="Young S.K."/>
            <person name="Wortman J."/>
            <person name="Nusbaum C."/>
            <person name="Birren B."/>
        </authorList>
    </citation>
    <scope>NUCLEOTIDE SEQUENCE [LARGE SCALE GENOMIC DNA]</scope>
    <source>
        <strain evidence="6 7">CBS 72588</strain>
    </source>
</reference>
<dbReference type="EMBL" id="KN847340">
    <property type="protein sequence ID" value="KIW38809.1"/>
    <property type="molecule type" value="Genomic_DNA"/>
</dbReference>
<gene>
    <name evidence="6" type="ORF">PV06_08648</name>
</gene>
<dbReference type="InterPro" id="IPR013328">
    <property type="entry name" value="6PGD_dom2"/>
</dbReference>
<evidence type="ECO:0008006" key="8">
    <source>
        <dbReference type="Google" id="ProtNLM"/>
    </source>
</evidence>
<evidence type="ECO:0000256" key="1">
    <source>
        <dbReference type="ARBA" id="ARBA00023002"/>
    </source>
</evidence>
<dbReference type="PANTHER" id="PTHR22981:SF81">
    <property type="entry name" value="DEHYDROGENASE, PUTATIVE-RELATED"/>
    <property type="match status" value="1"/>
</dbReference>
<dbReference type="STRING" id="215243.A0A0D2DT78"/>
<dbReference type="InterPro" id="IPR015815">
    <property type="entry name" value="HIBADH-related"/>
</dbReference>